<name>A0A183CVN6_9BILA</name>
<dbReference type="PANTHER" id="PTHR12673:SF241">
    <property type="entry name" value="DH DOMAIN-CONTAINING PROTEIN"/>
    <property type="match status" value="1"/>
</dbReference>
<accession>A0A183CVN6</accession>
<dbReference type="InterPro" id="IPR035899">
    <property type="entry name" value="DBL_dom_sf"/>
</dbReference>
<dbReference type="GO" id="GO:0046847">
    <property type="term" value="P:filopodium assembly"/>
    <property type="evidence" value="ECO:0007669"/>
    <property type="project" value="TreeGrafter"/>
</dbReference>
<sequence>LESRVQQINFFKEYKKHLDPSDPDYKDTEAALELVLDAATHANEMMRKLDRYKNVLEVQEQLGNAVALVSPGRELIKRGKLMKVCCDTLLSFTYNLQELFAQPDMYAP</sequence>
<dbReference type="InterPro" id="IPR051092">
    <property type="entry name" value="FYVE_RhoGEF_PH"/>
</dbReference>
<reference evidence="1" key="1">
    <citation type="submission" date="2016-06" db="UniProtKB">
        <authorList>
            <consortium name="WormBaseParasite"/>
        </authorList>
    </citation>
    <scope>IDENTIFICATION</scope>
</reference>
<protein>
    <submittedName>
        <fullName evidence="1">V-type proton ATPase subunit a</fullName>
    </submittedName>
</protein>
<dbReference type="Gene3D" id="1.20.900.10">
    <property type="entry name" value="Dbl homology (DH) domain"/>
    <property type="match status" value="1"/>
</dbReference>
<dbReference type="GO" id="GO:0005737">
    <property type="term" value="C:cytoplasm"/>
    <property type="evidence" value="ECO:0007669"/>
    <property type="project" value="TreeGrafter"/>
</dbReference>
<dbReference type="WBParaSite" id="GPUH_0000052701-mRNA-1">
    <property type="protein sequence ID" value="GPUH_0000052701-mRNA-1"/>
    <property type="gene ID" value="GPUH_0000052701"/>
</dbReference>
<dbReference type="AlphaFoldDB" id="A0A183CVN6"/>
<proteinExistence type="predicted"/>
<dbReference type="GO" id="GO:0007010">
    <property type="term" value="P:cytoskeleton organization"/>
    <property type="evidence" value="ECO:0007669"/>
    <property type="project" value="TreeGrafter"/>
</dbReference>
<evidence type="ECO:0000313" key="1">
    <source>
        <dbReference type="WBParaSite" id="GPUH_0000052701-mRNA-1"/>
    </source>
</evidence>
<dbReference type="GO" id="GO:0005085">
    <property type="term" value="F:guanyl-nucleotide exchange factor activity"/>
    <property type="evidence" value="ECO:0007669"/>
    <property type="project" value="TreeGrafter"/>
</dbReference>
<dbReference type="SUPFAM" id="SSF48065">
    <property type="entry name" value="DBL homology domain (DH-domain)"/>
    <property type="match status" value="1"/>
</dbReference>
<organism evidence="1">
    <name type="scientific">Gongylonema pulchrum</name>
    <dbReference type="NCBI Taxonomy" id="637853"/>
    <lineage>
        <taxon>Eukaryota</taxon>
        <taxon>Metazoa</taxon>
        <taxon>Ecdysozoa</taxon>
        <taxon>Nematoda</taxon>
        <taxon>Chromadorea</taxon>
        <taxon>Rhabditida</taxon>
        <taxon>Spirurina</taxon>
        <taxon>Spiruromorpha</taxon>
        <taxon>Spiruroidea</taxon>
        <taxon>Gongylonematidae</taxon>
        <taxon>Gongylonema</taxon>
    </lineage>
</organism>
<dbReference type="PANTHER" id="PTHR12673">
    <property type="entry name" value="FACIOGENITAL DYSPLASIA PROTEIN"/>
    <property type="match status" value="1"/>
</dbReference>